<dbReference type="OrthoDB" id="1877767at2759"/>
<evidence type="ECO:0000313" key="2">
    <source>
        <dbReference type="Proteomes" id="UP000504607"/>
    </source>
</evidence>
<dbReference type="PANTHER" id="PTHR21860">
    <property type="entry name" value="TRANSCRIPTION INITIATION FACTOR IIIC TFIIIC , POLYPEPTIDE 6-RELATED"/>
    <property type="match status" value="1"/>
</dbReference>
<name>A0A6I9QA44_ELAGV</name>
<gene>
    <name evidence="3 4" type="primary">LOC105032710</name>
</gene>
<evidence type="ECO:0000313" key="3">
    <source>
        <dbReference type="RefSeq" id="XP_010905529.1"/>
    </source>
</evidence>
<sequence>MEGNLEENREAEGEEEYLLLDLDEVCVHGDIPANAPYVLSGLDTLNPILVIGDRLKLIGEYQETIGTCFVFSESDAVLHQVTGSSETNLLKDKCIMDSNEASFKHVKSIAKLHKVLKFKLATDDQNQITEKSNVNKL</sequence>
<dbReference type="GO" id="GO:0000127">
    <property type="term" value="C:transcription factor TFIIIC complex"/>
    <property type="evidence" value="ECO:0007669"/>
    <property type="project" value="TreeGrafter"/>
</dbReference>
<reference evidence="3" key="1">
    <citation type="submission" date="2022-04" db="UniProtKB">
        <authorList>
            <consortium name="RefSeq"/>
        </authorList>
    </citation>
    <scope>IDENTIFICATION</scope>
</reference>
<proteinExistence type="predicted"/>
<dbReference type="PANTHER" id="PTHR21860:SF2">
    <property type="entry name" value="GENERAL TRANSCRIPTION FACTOR 3C POLYPEPTIDE 6"/>
    <property type="match status" value="1"/>
</dbReference>
<dbReference type="InterPro" id="IPR042771">
    <property type="entry name" value="GTF3C6-like"/>
</dbReference>
<dbReference type="Proteomes" id="UP000504607">
    <property type="component" value="Unplaced"/>
</dbReference>
<feature type="domain" description="Transcription factor TFIIIC triple barrel" evidence="1">
    <location>
        <begin position="14"/>
        <end position="121"/>
    </location>
</feature>
<evidence type="ECO:0000313" key="4">
    <source>
        <dbReference type="RefSeq" id="XP_010905530.1"/>
    </source>
</evidence>
<dbReference type="GeneID" id="105032710"/>
<protein>
    <submittedName>
        <fullName evidence="3 4">General transcription factor 3C polypeptide 6</fullName>
    </submittedName>
</protein>
<evidence type="ECO:0000259" key="1">
    <source>
        <dbReference type="Pfam" id="PF10419"/>
    </source>
</evidence>
<dbReference type="AlphaFoldDB" id="A0A6I9QA44"/>
<dbReference type="KEGG" id="egu:105032710"/>
<dbReference type="InterPro" id="IPR019481">
    <property type="entry name" value="TFIIIC_triple_barrel"/>
</dbReference>
<organism evidence="3">
    <name type="scientific">Elaeis guineensis var. tenera</name>
    <name type="common">Oil palm</name>
    <dbReference type="NCBI Taxonomy" id="51953"/>
    <lineage>
        <taxon>Eukaryota</taxon>
        <taxon>Viridiplantae</taxon>
        <taxon>Streptophyta</taxon>
        <taxon>Embryophyta</taxon>
        <taxon>Tracheophyta</taxon>
        <taxon>Spermatophyta</taxon>
        <taxon>Magnoliopsida</taxon>
        <taxon>Liliopsida</taxon>
        <taxon>Arecaceae</taxon>
        <taxon>Arecoideae</taxon>
        <taxon>Cocoseae</taxon>
        <taxon>Elaeidinae</taxon>
        <taxon>Elaeis</taxon>
    </lineage>
</organism>
<dbReference type="GO" id="GO:0006383">
    <property type="term" value="P:transcription by RNA polymerase III"/>
    <property type="evidence" value="ECO:0007669"/>
    <property type="project" value="InterPro"/>
</dbReference>
<dbReference type="RefSeq" id="XP_010905529.1">
    <property type="nucleotide sequence ID" value="XM_010907227.3"/>
</dbReference>
<keyword evidence="2" id="KW-1185">Reference proteome</keyword>
<dbReference type="Pfam" id="PF10419">
    <property type="entry name" value="TFIIIC_sub6"/>
    <property type="match status" value="1"/>
</dbReference>
<dbReference type="RefSeq" id="XP_010905530.1">
    <property type="nucleotide sequence ID" value="XM_010907228.3"/>
</dbReference>
<dbReference type="FunFam" id="2.60.40.4370:FF:000002">
    <property type="entry name" value="Transcription factor TFIIIC, tau55-related protein"/>
    <property type="match status" value="1"/>
</dbReference>
<dbReference type="Gene3D" id="2.60.40.4370">
    <property type="match status" value="1"/>
</dbReference>
<accession>A0A6I9QA44</accession>